<reference evidence="1" key="1">
    <citation type="submission" date="2025-05" db="UniProtKB">
        <authorList>
            <consortium name="Ensembl"/>
        </authorList>
    </citation>
    <scope>IDENTIFICATION</scope>
</reference>
<protein>
    <submittedName>
        <fullName evidence="1">Uncharacterized protein</fullName>
    </submittedName>
</protein>
<dbReference type="Proteomes" id="UP000694403">
    <property type="component" value="Unplaced"/>
</dbReference>
<accession>A0A8C3S6A0</accession>
<name>A0A8C3S6A0_CHESE</name>
<evidence type="ECO:0000313" key="1">
    <source>
        <dbReference type="Ensembl" id="ENSCSRP00000009364.1"/>
    </source>
</evidence>
<sequence length="136" mass="14872">MINAVDSYLYSISVNCCLLTVKSGGRRVSKKQENGAVEKNPKNPGKEKTRYFICSYVLIKFDLVLLSLKQLHCRGNGAKVALSTLLTLGCSRGWSGPHCTLDSPGGLSVLQQLPEAAIWTTELYVVALSPECLFHL</sequence>
<dbReference type="AlphaFoldDB" id="A0A8C3S6A0"/>
<dbReference type="Ensembl" id="ENSCSRT00000008624.1">
    <property type="protein sequence ID" value="ENSCSRP00000008343.1"/>
    <property type="gene ID" value="ENSCSRG00000006191.1"/>
</dbReference>
<evidence type="ECO:0000313" key="2">
    <source>
        <dbReference type="Proteomes" id="UP000694403"/>
    </source>
</evidence>
<organism evidence="1 2">
    <name type="scientific">Chelydra serpentina</name>
    <name type="common">Snapping turtle</name>
    <name type="synonym">Testudo serpentina</name>
    <dbReference type="NCBI Taxonomy" id="8475"/>
    <lineage>
        <taxon>Eukaryota</taxon>
        <taxon>Metazoa</taxon>
        <taxon>Chordata</taxon>
        <taxon>Craniata</taxon>
        <taxon>Vertebrata</taxon>
        <taxon>Euteleostomi</taxon>
        <taxon>Archelosauria</taxon>
        <taxon>Testudinata</taxon>
        <taxon>Testudines</taxon>
        <taxon>Cryptodira</taxon>
        <taxon>Durocryptodira</taxon>
        <taxon>Americhelydia</taxon>
        <taxon>Chelydroidea</taxon>
        <taxon>Chelydridae</taxon>
        <taxon>Chelydra</taxon>
    </lineage>
</organism>
<keyword evidence="2" id="KW-1185">Reference proteome</keyword>
<proteinExistence type="predicted"/>
<dbReference type="Ensembl" id="ENSCSRT00000009688.1">
    <property type="protein sequence ID" value="ENSCSRP00000009364.1"/>
    <property type="gene ID" value="ENSCSRG00000006982.1"/>
</dbReference>